<evidence type="ECO:0000256" key="1">
    <source>
        <dbReference type="SAM" id="MobiDB-lite"/>
    </source>
</evidence>
<reference evidence="3 4" key="1">
    <citation type="submission" date="2019-03" db="EMBL/GenBank/DDBJ databases">
        <title>Genomic Encyclopedia of Type Strains, Phase IV (KMG-IV): sequencing the most valuable type-strain genomes for metagenomic binning, comparative biology and taxonomic classification.</title>
        <authorList>
            <person name="Goeker M."/>
        </authorList>
    </citation>
    <scope>NUCLEOTIDE SEQUENCE [LARGE SCALE GENOMIC DNA]</scope>
    <source>
        <strain evidence="3 4">DSM 45361</strain>
    </source>
</reference>
<dbReference type="PROSITE" id="PS51257">
    <property type="entry name" value="PROKAR_LIPOPROTEIN"/>
    <property type="match status" value="1"/>
</dbReference>
<feature type="compositionally biased region" description="Gly residues" evidence="1">
    <location>
        <begin position="46"/>
        <end position="57"/>
    </location>
</feature>
<dbReference type="RefSeq" id="WP_133850803.1">
    <property type="nucleotide sequence ID" value="NZ_SNXZ01000003.1"/>
</dbReference>
<dbReference type="AlphaFoldDB" id="A0A4R6SEW9"/>
<feature type="region of interest" description="Disordered" evidence="1">
    <location>
        <begin position="263"/>
        <end position="309"/>
    </location>
</feature>
<evidence type="ECO:0000313" key="3">
    <source>
        <dbReference type="EMBL" id="TDP97626.1"/>
    </source>
</evidence>
<proteinExistence type="predicted"/>
<feature type="chain" id="PRO_5039582413" description="DUF3558 domain-containing protein" evidence="2">
    <location>
        <begin position="21"/>
        <end position="347"/>
    </location>
</feature>
<keyword evidence="4" id="KW-1185">Reference proteome</keyword>
<feature type="region of interest" description="Disordered" evidence="1">
    <location>
        <begin position="37"/>
        <end position="67"/>
    </location>
</feature>
<keyword evidence="2" id="KW-0732">Signal</keyword>
<evidence type="ECO:0000313" key="4">
    <source>
        <dbReference type="Proteomes" id="UP000295444"/>
    </source>
</evidence>
<gene>
    <name evidence="3" type="ORF">EV186_103590</name>
</gene>
<dbReference type="OrthoDB" id="3679798at2"/>
<name>A0A4R6SEW9_LABRH</name>
<feature type="signal peptide" evidence="2">
    <location>
        <begin position="1"/>
        <end position="20"/>
    </location>
</feature>
<protein>
    <recommendedName>
        <fullName evidence="5">DUF3558 domain-containing protein</fullName>
    </recommendedName>
</protein>
<sequence>MTVRRIAALLASTCALALLAGCGTTVNTAKETFKRTTVPATAVTSGTGGPSPTGGPTGSEDPGHPVDPIYARDKLRLVYPCGLVDTKAIMGSSGEPEQPELQDYNKCFFTVKGDSSVPRAYVTLDEHTYVGDDDPKTTVAGLTATTDDTISQGTCFVEGIIQRDPDRSITLQVHWDGGDACDLGKKLLESVVKNIKAGSSLYRVAQGNLVNLDPCASLSDSEATSVLAGSAKPDDEADPHDCNWSAESGGETVRVHYLLGPDPSSVATESPKPVKVNSVDGISEKDSSGDGCTVSWKHKPVTGDNPDVDPSWFEVVEVAVDGKPGGKDSCEAALTAAKLVQSKLPAP</sequence>
<accession>A0A4R6SEW9</accession>
<dbReference type="Proteomes" id="UP000295444">
    <property type="component" value="Unassembled WGS sequence"/>
</dbReference>
<comment type="caution">
    <text evidence="3">The sequence shown here is derived from an EMBL/GenBank/DDBJ whole genome shotgun (WGS) entry which is preliminary data.</text>
</comment>
<organism evidence="3 4">
    <name type="scientific">Labedaea rhizosphaerae</name>
    <dbReference type="NCBI Taxonomy" id="598644"/>
    <lineage>
        <taxon>Bacteria</taxon>
        <taxon>Bacillati</taxon>
        <taxon>Actinomycetota</taxon>
        <taxon>Actinomycetes</taxon>
        <taxon>Pseudonocardiales</taxon>
        <taxon>Pseudonocardiaceae</taxon>
        <taxon>Labedaea</taxon>
    </lineage>
</organism>
<evidence type="ECO:0000256" key="2">
    <source>
        <dbReference type="SAM" id="SignalP"/>
    </source>
</evidence>
<dbReference type="EMBL" id="SNXZ01000003">
    <property type="protein sequence ID" value="TDP97626.1"/>
    <property type="molecule type" value="Genomic_DNA"/>
</dbReference>
<evidence type="ECO:0008006" key="5">
    <source>
        <dbReference type="Google" id="ProtNLM"/>
    </source>
</evidence>